<evidence type="ECO:0000313" key="4">
    <source>
        <dbReference type="EMBL" id="GAA2334049.1"/>
    </source>
</evidence>
<reference evidence="4 5" key="1">
    <citation type="journal article" date="2019" name="Int. J. Syst. Evol. Microbiol.">
        <title>The Global Catalogue of Microorganisms (GCM) 10K type strain sequencing project: providing services to taxonomists for standard genome sequencing and annotation.</title>
        <authorList>
            <consortium name="The Broad Institute Genomics Platform"/>
            <consortium name="The Broad Institute Genome Sequencing Center for Infectious Disease"/>
            <person name="Wu L."/>
            <person name="Ma J."/>
        </authorList>
    </citation>
    <scope>NUCLEOTIDE SEQUENCE [LARGE SCALE GENOMIC DNA]</scope>
    <source>
        <strain evidence="4 5">JCM 16221</strain>
    </source>
</reference>
<keyword evidence="2" id="KW-1133">Transmembrane helix</keyword>
<feature type="domain" description="DUF4328" evidence="3">
    <location>
        <begin position="106"/>
        <end position="268"/>
    </location>
</feature>
<dbReference type="EMBL" id="BAAARA010000002">
    <property type="protein sequence ID" value="GAA2334049.1"/>
    <property type="molecule type" value="Genomic_DNA"/>
</dbReference>
<protein>
    <submittedName>
        <fullName evidence="4">DUF4328 domain-containing protein</fullName>
    </submittedName>
</protein>
<keyword evidence="5" id="KW-1185">Reference proteome</keyword>
<dbReference type="InterPro" id="IPR025565">
    <property type="entry name" value="DUF4328"/>
</dbReference>
<proteinExistence type="predicted"/>
<feature type="transmembrane region" description="Helical" evidence="2">
    <location>
        <begin position="211"/>
        <end position="231"/>
    </location>
</feature>
<accession>A0ABN3FN87</accession>
<evidence type="ECO:0000256" key="1">
    <source>
        <dbReference type="SAM" id="MobiDB-lite"/>
    </source>
</evidence>
<gene>
    <name evidence="4" type="ORF">GCM10009854_06940</name>
</gene>
<organism evidence="4 5">
    <name type="scientific">Saccharopolyspora halophila</name>
    <dbReference type="NCBI Taxonomy" id="405551"/>
    <lineage>
        <taxon>Bacteria</taxon>
        <taxon>Bacillati</taxon>
        <taxon>Actinomycetota</taxon>
        <taxon>Actinomycetes</taxon>
        <taxon>Pseudonocardiales</taxon>
        <taxon>Pseudonocardiaceae</taxon>
        <taxon>Saccharopolyspora</taxon>
    </lineage>
</organism>
<name>A0ABN3FN87_9PSEU</name>
<evidence type="ECO:0000256" key="2">
    <source>
        <dbReference type="SAM" id="Phobius"/>
    </source>
</evidence>
<sequence length="303" mass="32821">MTNSPQQPRTEWVATPPGGPRRVPPRRKPRPYAGPPSYPAVPRWGFPQLAWRWPLALPARRGADPMERVEAAAGTAIAVLWVTAGVAALATAAEIWRYALLVISRDGTLSRPVLAISDALVGTTGLILWLLGVLCGVFVVLWGLRARAAATERSGLRSARPDWQVLVGVLVPGLNLFVPGSVLAELEHSVLVAEGAREPGARPSPSLAVRFWWVLWAATLIFGLLAFAWGFREGVQAMADGVVLHAINAALVTALAVLTARVVHELTRLLTPLDPTELRLFRVRGVRAAPQPERPERPRTAPR</sequence>
<keyword evidence="2" id="KW-0472">Membrane</keyword>
<feature type="transmembrane region" description="Helical" evidence="2">
    <location>
        <begin position="76"/>
        <end position="99"/>
    </location>
</feature>
<dbReference type="Proteomes" id="UP001501218">
    <property type="component" value="Unassembled WGS sequence"/>
</dbReference>
<feature type="transmembrane region" description="Helical" evidence="2">
    <location>
        <begin position="119"/>
        <end position="144"/>
    </location>
</feature>
<feature type="region of interest" description="Disordered" evidence="1">
    <location>
        <begin position="1"/>
        <end position="34"/>
    </location>
</feature>
<evidence type="ECO:0000259" key="3">
    <source>
        <dbReference type="Pfam" id="PF14219"/>
    </source>
</evidence>
<comment type="caution">
    <text evidence="4">The sequence shown here is derived from an EMBL/GenBank/DDBJ whole genome shotgun (WGS) entry which is preliminary data.</text>
</comment>
<evidence type="ECO:0000313" key="5">
    <source>
        <dbReference type="Proteomes" id="UP001501218"/>
    </source>
</evidence>
<dbReference type="Pfam" id="PF14219">
    <property type="entry name" value="DUF4328"/>
    <property type="match status" value="1"/>
</dbReference>
<dbReference type="RefSeq" id="WP_344126437.1">
    <property type="nucleotide sequence ID" value="NZ_BAAARA010000002.1"/>
</dbReference>
<feature type="transmembrane region" description="Helical" evidence="2">
    <location>
        <begin position="243"/>
        <end position="263"/>
    </location>
</feature>
<keyword evidence="2" id="KW-0812">Transmembrane</keyword>